<organism evidence="13 14">
    <name type="scientific">Limulus polyphemus</name>
    <name type="common">Atlantic horseshoe crab</name>
    <dbReference type="NCBI Taxonomy" id="6850"/>
    <lineage>
        <taxon>Eukaryota</taxon>
        <taxon>Metazoa</taxon>
        <taxon>Ecdysozoa</taxon>
        <taxon>Arthropoda</taxon>
        <taxon>Chelicerata</taxon>
        <taxon>Merostomata</taxon>
        <taxon>Xiphosura</taxon>
        <taxon>Limulidae</taxon>
        <taxon>Limulus</taxon>
    </lineage>
</organism>
<dbReference type="InterPro" id="IPR011527">
    <property type="entry name" value="ABC1_TM_dom"/>
</dbReference>
<evidence type="ECO:0000313" key="13">
    <source>
        <dbReference type="Proteomes" id="UP000694941"/>
    </source>
</evidence>
<dbReference type="CDD" id="cd03244">
    <property type="entry name" value="ABCC_MRP_domain2"/>
    <property type="match status" value="1"/>
</dbReference>
<dbReference type="PROSITE" id="PS50893">
    <property type="entry name" value="ABC_TRANSPORTER_2"/>
    <property type="match status" value="2"/>
</dbReference>
<keyword evidence="13" id="KW-1185">Reference proteome</keyword>
<evidence type="ECO:0000313" key="15">
    <source>
        <dbReference type="RefSeq" id="XP_022257865.1"/>
    </source>
</evidence>
<dbReference type="Pfam" id="PF00005">
    <property type="entry name" value="ABC_tran"/>
    <property type="match status" value="2"/>
</dbReference>
<dbReference type="PANTHER" id="PTHR24223:SF456">
    <property type="entry name" value="MULTIDRUG RESISTANCE-ASSOCIATED PROTEIN LETHAL(2)03659"/>
    <property type="match status" value="1"/>
</dbReference>
<dbReference type="InterPro" id="IPR017871">
    <property type="entry name" value="ABC_transporter-like_CS"/>
</dbReference>
<dbReference type="RefSeq" id="XP_022257862.1">
    <property type="nucleotide sequence ID" value="XM_022402154.1"/>
</dbReference>
<dbReference type="GeneID" id="106472674"/>
<dbReference type="PROSITE" id="PS00211">
    <property type="entry name" value="ABC_TRANSPORTER_1"/>
    <property type="match status" value="2"/>
</dbReference>
<comment type="subcellular location">
    <subcellularLocation>
        <location evidence="1">Membrane</location>
        <topology evidence="1">Multi-pass membrane protein</topology>
    </subcellularLocation>
</comment>
<evidence type="ECO:0000256" key="9">
    <source>
        <dbReference type="SAM" id="MobiDB-lite"/>
    </source>
</evidence>
<dbReference type="PROSITE" id="PS50929">
    <property type="entry name" value="ABC_TM1F"/>
    <property type="match status" value="2"/>
</dbReference>
<dbReference type="Pfam" id="PF00664">
    <property type="entry name" value="ABC_membrane"/>
    <property type="match status" value="2"/>
</dbReference>
<evidence type="ECO:0000259" key="12">
    <source>
        <dbReference type="PROSITE" id="PS50929"/>
    </source>
</evidence>
<dbReference type="InterPro" id="IPR050173">
    <property type="entry name" value="ABC_transporter_C-like"/>
</dbReference>
<dbReference type="InterPro" id="IPR027417">
    <property type="entry name" value="P-loop_NTPase"/>
</dbReference>
<feature type="domain" description="ABC transporter" evidence="11">
    <location>
        <begin position="1147"/>
        <end position="1380"/>
    </location>
</feature>
<feature type="region of interest" description="Disordered" evidence="9">
    <location>
        <begin position="1436"/>
        <end position="1464"/>
    </location>
</feature>
<dbReference type="PANTHER" id="PTHR24223">
    <property type="entry name" value="ATP-BINDING CASSETTE SUB-FAMILY C"/>
    <property type="match status" value="1"/>
</dbReference>
<evidence type="ECO:0000256" key="5">
    <source>
        <dbReference type="ARBA" id="ARBA00022741"/>
    </source>
</evidence>
<dbReference type="SUPFAM" id="SSF52540">
    <property type="entry name" value="P-loop containing nucleoside triphosphate hydrolases"/>
    <property type="match status" value="2"/>
</dbReference>
<feature type="transmembrane region" description="Helical" evidence="10">
    <location>
        <begin position="869"/>
        <end position="895"/>
    </location>
</feature>
<comment type="similarity">
    <text evidence="2">Belongs to the ABC transporter superfamily. ABCC family. Conjugate transporter (TC 3.A.1.208) subfamily.</text>
</comment>
<proteinExistence type="inferred from homology"/>
<keyword evidence="3" id="KW-0813">Transport</keyword>
<dbReference type="InterPro" id="IPR003439">
    <property type="entry name" value="ABC_transporter-like_ATP-bd"/>
</dbReference>
<protein>
    <submittedName>
        <fullName evidence="14 15">Multidrug resistance-associated protein 4-like</fullName>
    </submittedName>
</protein>
<evidence type="ECO:0000256" key="1">
    <source>
        <dbReference type="ARBA" id="ARBA00004141"/>
    </source>
</evidence>
<feature type="transmembrane region" description="Helical" evidence="10">
    <location>
        <begin position="797"/>
        <end position="816"/>
    </location>
</feature>
<reference evidence="14 15" key="1">
    <citation type="submission" date="2025-05" db="UniProtKB">
        <authorList>
            <consortium name="RefSeq"/>
        </authorList>
    </citation>
    <scope>IDENTIFICATION</scope>
    <source>
        <tissue evidence="14 15">Muscle</tissue>
    </source>
</reference>
<evidence type="ECO:0000256" key="7">
    <source>
        <dbReference type="ARBA" id="ARBA00022989"/>
    </source>
</evidence>
<feature type="transmembrane region" description="Helical" evidence="10">
    <location>
        <begin position="1051"/>
        <end position="1071"/>
    </location>
</feature>
<dbReference type="SMART" id="SM00382">
    <property type="entry name" value="AAA"/>
    <property type="match status" value="2"/>
</dbReference>
<feature type="transmembrane region" description="Helical" evidence="10">
    <location>
        <begin position="211"/>
        <end position="229"/>
    </location>
</feature>
<evidence type="ECO:0000256" key="4">
    <source>
        <dbReference type="ARBA" id="ARBA00022692"/>
    </source>
</evidence>
<dbReference type="InterPro" id="IPR030240">
    <property type="entry name" value="ABCC4_TMD1"/>
</dbReference>
<accession>A0ABM1TPQ6</accession>
<dbReference type="RefSeq" id="XP_022257865.1">
    <property type="nucleotide sequence ID" value="XM_022402157.1"/>
</dbReference>
<keyword evidence="4 10" id="KW-0812">Transmembrane</keyword>
<feature type="transmembrane region" description="Helical" evidence="10">
    <location>
        <begin position="136"/>
        <end position="159"/>
    </location>
</feature>
<evidence type="ECO:0000313" key="14">
    <source>
        <dbReference type="RefSeq" id="XP_022257862.1"/>
    </source>
</evidence>
<evidence type="ECO:0000256" key="3">
    <source>
        <dbReference type="ARBA" id="ARBA00022448"/>
    </source>
</evidence>
<sequence>MKEKTRNNREEESNSNPFENANFLSRILFWWVIPFFLKGSNKELEEEDLYNNCDADSSERLGDILQREWNKELAKQKAGKKPSLKKAVIRSFGWRYAAIGLLAFFEECVIRVLQPVMLGWVVRYFSDPAAITKKEMYLSAGGVCLMAALYIFFHHPYFFGVQRTGMRLRIASCSLVYKKALKLSRASLGKTTIGQMVNLLSNDVNRFDQSVIFLSYLVVGPLQTAVVIAVLWQHLGPACLAGLSVLLLYIPFQGTMGKLFSKLRLKTASITDERIRLMNEIVSGMRVIKMYTWEKPFAGLIESSRRKEIRKIRYTSILRAVNMSLFFVASKIILFICFITYIFMGRNLTAEVVFVSMALYNNLRLTMTLFFPFGVAQGAESLISLKRIEKFLLLEEQKESSVVNMSDLRPKLENCGVWMDKVTSRWCKEVEEPTLQKISFTVKPGELLAVVGPVGAGKTSLLMAILGELPTLLGEVKVRGKVAYASQEPWVFAGTIRDNVVFGNTFNKEKYQKIVEICALDKDIKQFPFGDKTLVGEKGVSLSGGQKARVSLARAIYVDADVYLLDDPLSAVDTAVAKHLFDKCINRYLKNKVRILVTHQLQFLKPANQILVLQEGKCFALGNYTHLLNSGIDFVSVMEMDEEDPKRDSLKANHITIEQSLSISPIDTFIAQKKSPTVTRDPEVVSSSSISSWLAEEMKISGVEDIYCSGSVGDNNSRRHSLWDTVSASHSAQHMVPTSQGALCESNLSLASTVEDDPHPMLSERSNGKDYPKQEEELRSTGSVKGAVYWYYIKTGAGWFLIPLLIISSIGAQALFSGSDFWLALWTNGEEVRRLAIERHNRTSSSSTTNNTTDQLFIDNEFMDIYTNIYIYSGMVGGLFILALLRTTMFFIMCMRSSVGLHNKMFGSIVRAPISFFDNNPVGRILNRFSKDLGTIDDLLPPTALDMTYIFLNLVGILVVVCIVSPWIALPTLILTFIFYVLKRFYMATARDIKRLEGITRSPVFSHLSTSLYGLTTIRAFGAQQRFEAQFDKYQDHHSSSWFLFISSTRWFGVVLDWLSCIYITMVTWSLVLSSESTSGGNVGLAISSAMMLSGMFQWGVRQSAEVESQMTAVERLMEYSNLPSEAPLEAPAEQQPPPDWPQRGMIRFENVCLKYSPEDFPVLKNLSCLIKSQEKIGIVGRTGAGKSSIITALFRMTEPQGLIEIDGIDTKKVGLHELRGKISIIPQDPVLFTGPMRRNIDPFNENDNHELWQVLEEVQLKEVVEDLPGGLDTELAEGGSNFSVGQRQLICLARALLRKNRILVLDEATANVDPSTDTLIQKTIREKFKQCTVLTIAHRLHTIMDSDRVLVLEAGRIEEFDEPYTLMKNESGWFSQMVNHTGYSMAAQLHSVAYQAHLARAVDHKLETDSRAEQEEESFETSRIETQEVKNVVSVEEDQKSCNDVDAVGQHDEKKTKTESENVGPYSDTGVVLIVPNSCNDADITIRL</sequence>
<evidence type="ECO:0000256" key="2">
    <source>
        <dbReference type="ARBA" id="ARBA00009726"/>
    </source>
</evidence>
<feature type="transmembrane region" description="Helical" evidence="10">
    <location>
        <begin position="94"/>
        <end position="116"/>
    </location>
</feature>
<dbReference type="CDD" id="cd18593">
    <property type="entry name" value="ABC_6TM_MRP4_D1_like"/>
    <property type="match status" value="1"/>
</dbReference>
<dbReference type="Gene3D" id="3.40.50.300">
    <property type="entry name" value="P-loop containing nucleotide triphosphate hydrolases"/>
    <property type="match status" value="2"/>
</dbReference>
<dbReference type="Proteomes" id="UP000694941">
    <property type="component" value="Unplaced"/>
</dbReference>
<dbReference type="InterPro" id="IPR036640">
    <property type="entry name" value="ABC1_TM_sf"/>
</dbReference>
<feature type="transmembrane region" description="Helical" evidence="10">
    <location>
        <begin position="235"/>
        <end position="252"/>
    </location>
</feature>
<feature type="transmembrane region" description="Helical" evidence="10">
    <location>
        <begin position="320"/>
        <end position="343"/>
    </location>
</feature>
<dbReference type="Gene3D" id="1.20.1560.10">
    <property type="entry name" value="ABC transporter type 1, transmembrane domain"/>
    <property type="match status" value="2"/>
</dbReference>
<feature type="domain" description="ABC transmembrane type-1" evidence="12">
    <location>
        <begin position="109"/>
        <end position="373"/>
    </location>
</feature>
<evidence type="ECO:0000256" key="8">
    <source>
        <dbReference type="ARBA" id="ARBA00023136"/>
    </source>
</evidence>
<feature type="compositionally biased region" description="Basic and acidic residues" evidence="9">
    <location>
        <begin position="766"/>
        <end position="776"/>
    </location>
</feature>
<dbReference type="CDD" id="cd03250">
    <property type="entry name" value="ABCC_MRP_domain1"/>
    <property type="match status" value="1"/>
</dbReference>
<evidence type="ECO:0000259" key="11">
    <source>
        <dbReference type="PROSITE" id="PS50893"/>
    </source>
</evidence>
<dbReference type="InterPro" id="IPR003593">
    <property type="entry name" value="AAA+_ATPase"/>
</dbReference>
<feature type="region of interest" description="Disordered" evidence="9">
    <location>
        <begin position="754"/>
        <end position="776"/>
    </location>
</feature>
<keyword evidence="6" id="KW-0067">ATP-binding</keyword>
<evidence type="ECO:0000256" key="6">
    <source>
        <dbReference type="ARBA" id="ARBA00022840"/>
    </source>
</evidence>
<dbReference type="SUPFAM" id="SSF90123">
    <property type="entry name" value="ABC transporter transmembrane region"/>
    <property type="match status" value="2"/>
</dbReference>
<feature type="transmembrane region" description="Helical" evidence="10">
    <location>
        <begin position="949"/>
        <end position="982"/>
    </location>
</feature>
<feature type="compositionally biased region" description="Basic and acidic residues" evidence="9">
    <location>
        <begin position="1438"/>
        <end position="1461"/>
    </location>
</feature>
<name>A0ABM1TPQ6_LIMPO</name>
<feature type="domain" description="ABC transmembrane type-1" evidence="12">
    <location>
        <begin position="804"/>
        <end position="1109"/>
    </location>
</feature>
<keyword evidence="8 10" id="KW-0472">Membrane</keyword>
<gene>
    <name evidence="14 15" type="primary">LOC106472674</name>
</gene>
<feature type="transmembrane region" description="Helical" evidence="10">
    <location>
        <begin position="363"/>
        <end position="383"/>
    </location>
</feature>
<evidence type="ECO:0000256" key="10">
    <source>
        <dbReference type="SAM" id="Phobius"/>
    </source>
</evidence>
<feature type="domain" description="ABC transporter" evidence="11">
    <location>
        <begin position="417"/>
        <end position="640"/>
    </location>
</feature>
<feature type="transmembrane region" description="Helical" evidence="10">
    <location>
        <begin position="1083"/>
        <end position="1101"/>
    </location>
</feature>
<keyword evidence="7 10" id="KW-1133">Transmembrane helix</keyword>
<keyword evidence="5" id="KW-0547">Nucleotide-binding</keyword>